<protein>
    <submittedName>
        <fullName evidence="1">Uncharacterized protein</fullName>
    </submittedName>
</protein>
<evidence type="ECO:0000313" key="2">
    <source>
        <dbReference type="Proteomes" id="UP000760860"/>
    </source>
</evidence>
<proteinExistence type="predicted"/>
<comment type="caution">
    <text evidence="1">The sequence shown here is derived from an EMBL/GenBank/DDBJ whole genome shotgun (WGS) entry which is preliminary data.</text>
</comment>
<dbReference type="VEuPathDB" id="FungiDB:PC110_g7232"/>
<dbReference type="Proteomes" id="UP000760860">
    <property type="component" value="Unassembled WGS sequence"/>
</dbReference>
<dbReference type="PANTHER" id="PTHR40866">
    <property type="entry name" value="BED-TYPE DOMAIN-CONTAINING PROTEIN"/>
    <property type="match status" value="1"/>
</dbReference>
<evidence type="ECO:0000313" key="1">
    <source>
        <dbReference type="EMBL" id="KAG3215987.1"/>
    </source>
</evidence>
<sequence>MNHLLARHPDYEQVVQSMTADTLVVYACSDKAKTVFGWLEWLVDGEMLLNFSENALARKYTRLKPLSKATLKKYLQALAVLVEGEITKRTRSIYALIFDHFVAVFVCYDKEGLAMKHLLAFAPLLDDTNQNSPNHKNFIRRSVCDEAGSRGSSNAWSSAFDMLDRFLKIRARARTVMLQIEDPVVLPTAAQEGTTVADVRAIFDDVIAEIPDTTHHLNSTAAIVKHAPFENALVKIQRGQGGELTAAELKAAQNLIVTDESEEIDVDAETGLGFAARALQRRRIAEQQEHRFMDTVFLEPTSNSVEWLFSTAKLLFSDKRKRLLPKTLEQLLFLCAKRDLWGLGEVAKVVDHVDRRSS</sequence>
<accession>A0A8T1HVI5</accession>
<dbReference type="PANTHER" id="PTHR40866:SF1">
    <property type="entry name" value="BED-TYPE DOMAIN-CONTAINING PROTEIN"/>
    <property type="match status" value="1"/>
</dbReference>
<dbReference type="EMBL" id="RCMV01000517">
    <property type="protein sequence ID" value="KAG3215987.1"/>
    <property type="molecule type" value="Genomic_DNA"/>
</dbReference>
<gene>
    <name evidence="1" type="ORF">PC129_g13142</name>
</gene>
<name>A0A8T1HVI5_9STRA</name>
<dbReference type="VEuPathDB" id="FungiDB:PC110_g15652"/>
<dbReference type="AlphaFoldDB" id="A0A8T1HVI5"/>
<organism evidence="1 2">
    <name type="scientific">Phytophthora cactorum</name>
    <dbReference type="NCBI Taxonomy" id="29920"/>
    <lineage>
        <taxon>Eukaryota</taxon>
        <taxon>Sar</taxon>
        <taxon>Stramenopiles</taxon>
        <taxon>Oomycota</taxon>
        <taxon>Peronosporomycetes</taxon>
        <taxon>Peronosporales</taxon>
        <taxon>Peronosporaceae</taxon>
        <taxon>Phytophthora</taxon>
    </lineage>
</organism>
<reference evidence="1" key="1">
    <citation type="submission" date="2018-05" db="EMBL/GenBank/DDBJ databases">
        <title>Effector identification in a new, highly contiguous assembly of the strawberry crown rot pathogen Phytophthora cactorum.</title>
        <authorList>
            <person name="Armitage A.D."/>
            <person name="Nellist C.F."/>
            <person name="Bates H."/>
            <person name="Vickerstaff R.J."/>
            <person name="Harrison R.J."/>
        </authorList>
    </citation>
    <scope>NUCLEOTIDE SEQUENCE</scope>
    <source>
        <strain evidence="1">P421</strain>
    </source>
</reference>